<dbReference type="InterPro" id="IPR032423">
    <property type="entry name" value="AAA_assoc_2"/>
</dbReference>
<dbReference type="Pfam" id="PF16193">
    <property type="entry name" value="AAA_assoc_2"/>
    <property type="match status" value="1"/>
</dbReference>
<dbReference type="Gene3D" id="1.10.3710.10">
    <property type="entry name" value="DNA polymerase III clamp loader subunits, C-terminal domain"/>
    <property type="match status" value="1"/>
</dbReference>
<dbReference type="SMART" id="SM00382">
    <property type="entry name" value="AAA"/>
    <property type="match status" value="1"/>
</dbReference>
<protein>
    <recommendedName>
        <fullName evidence="2">Replication-associated recombination protein A</fullName>
    </recommendedName>
</protein>
<dbReference type="GO" id="GO:0006261">
    <property type="term" value="P:DNA-templated DNA replication"/>
    <property type="evidence" value="ECO:0007669"/>
    <property type="project" value="TreeGrafter"/>
</dbReference>
<keyword evidence="3" id="KW-0547">Nucleotide-binding</keyword>
<evidence type="ECO:0000256" key="2">
    <source>
        <dbReference type="ARBA" id="ARBA00020776"/>
    </source>
</evidence>
<dbReference type="EMBL" id="CP139487">
    <property type="protein sequence ID" value="WPU64064.1"/>
    <property type="molecule type" value="Genomic_DNA"/>
</dbReference>
<dbReference type="InterPro" id="IPR008824">
    <property type="entry name" value="RuvB-like_N"/>
</dbReference>
<accession>A0AAX4HLC8</accession>
<dbReference type="Gene3D" id="1.20.272.10">
    <property type="match status" value="1"/>
</dbReference>
<dbReference type="FunFam" id="1.20.272.10:FF:000001">
    <property type="entry name" value="Putative AAA family ATPase"/>
    <property type="match status" value="1"/>
</dbReference>
<dbReference type="Pfam" id="PF12002">
    <property type="entry name" value="MgsA_C"/>
    <property type="match status" value="1"/>
</dbReference>
<dbReference type="GO" id="GO:0003677">
    <property type="term" value="F:DNA binding"/>
    <property type="evidence" value="ECO:0007669"/>
    <property type="project" value="InterPro"/>
</dbReference>
<keyword evidence="4" id="KW-0067">ATP-binding</keyword>
<dbReference type="InterPro" id="IPR051314">
    <property type="entry name" value="AAA_ATPase_RarA/MGS1/WRNIP1"/>
</dbReference>
<dbReference type="InterPro" id="IPR027417">
    <property type="entry name" value="P-loop_NTPase"/>
</dbReference>
<gene>
    <name evidence="6" type="ORF">SOO65_15315</name>
</gene>
<dbReference type="CDD" id="cd00009">
    <property type="entry name" value="AAA"/>
    <property type="match status" value="1"/>
</dbReference>
<dbReference type="InterPro" id="IPR003593">
    <property type="entry name" value="AAA+_ATPase"/>
</dbReference>
<evidence type="ECO:0000259" key="5">
    <source>
        <dbReference type="SMART" id="SM00382"/>
    </source>
</evidence>
<dbReference type="GO" id="GO:0000731">
    <property type="term" value="P:DNA synthesis involved in DNA repair"/>
    <property type="evidence" value="ECO:0007669"/>
    <property type="project" value="TreeGrafter"/>
</dbReference>
<dbReference type="GO" id="GO:0006310">
    <property type="term" value="P:DNA recombination"/>
    <property type="evidence" value="ECO:0007669"/>
    <property type="project" value="InterPro"/>
</dbReference>
<dbReference type="SUPFAM" id="SSF52540">
    <property type="entry name" value="P-loop containing nucleoside triphosphate hydrolases"/>
    <property type="match status" value="1"/>
</dbReference>
<dbReference type="GO" id="GO:0017116">
    <property type="term" value="F:single-stranded DNA helicase activity"/>
    <property type="evidence" value="ECO:0007669"/>
    <property type="project" value="TreeGrafter"/>
</dbReference>
<comment type="function">
    <text evidence="1">DNA-dependent ATPase that plays important roles in cellular responses to stalled DNA replication processes.</text>
</comment>
<dbReference type="SUPFAM" id="SSF48019">
    <property type="entry name" value="post-AAA+ oligomerization domain-like"/>
    <property type="match status" value="1"/>
</dbReference>
<evidence type="ECO:0000313" key="6">
    <source>
        <dbReference type="EMBL" id="WPU64064.1"/>
    </source>
</evidence>
<dbReference type="InterPro" id="IPR008921">
    <property type="entry name" value="DNA_pol3_clamp-load_cplx_C"/>
</dbReference>
<evidence type="ECO:0000256" key="3">
    <source>
        <dbReference type="ARBA" id="ARBA00022741"/>
    </source>
</evidence>
<dbReference type="Pfam" id="PF05496">
    <property type="entry name" value="RuvB_N"/>
    <property type="match status" value="1"/>
</dbReference>
<organism evidence="6 7">
    <name type="scientific">Peredibacter starrii</name>
    <dbReference type="NCBI Taxonomy" id="28202"/>
    <lineage>
        <taxon>Bacteria</taxon>
        <taxon>Pseudomonadati</taxon>
        <taxon>Bdellovibrionota</taxon>
        <taxon>Bacteriovoracia</taxon>
        <taxon>Bacteriovoracales</taxon>
        <taxon>Bacteriovoracaceae</taxon>
        <taxon>Peredibacter</taxon>
    </lineage>
</organism>
<proteinExistence type="predicted"/>
<dbReference type="GO" id="GO:0009378">
    <property type="term" value="F:four-way junction helicase activity"/>
    <property type="evidence" value="ECO:0007669"/>
    <property type="project" value="InterPro"/>
</dbReference>
<feature type="domain" description="AAA+ ATPase" evidence="5">
    <location>
        <begin position="44"/>
        <end position="164"/>
    </location>
</feature>
<dbReference type="KEGG" id="psti:SOO65_15315"/>
<dbReference type="GO" id="GO:0008047">
    <property type="term" value="F:enzyme activator activity"/>
    <property type="evidence" value="ECO:0007669"/>
    <property type="project" value="TreeGrafter"/>
</dbReference>
<dbReference type="PANTHER" id="PTHR13779:SF7">
    <property type="entry name" value="ATPASE WRNIP1"/>
    <property type="match status" value="1"/>
</dbReference>
<dbReference type="InterPro" id="IPR021886">
    <property type="entry name" value="MgsA_C"/>
</dbReference>
<dbReference type="Gene3D" id="3.40.50.300">
    <property type="entry name" value="P-loop containing nucleotide triphosphate hydrolases"/>
    <property type="match status" value="1"/>
</dbReference>
<sequence>MQLDAFDLNSSHEQPLAAKLRPKTLEDFFGQAKIRPQLEKLVSHPRHVIFWGPPGTGKTTLANIISTQIGRDLTVFSAVTSGIPELKRIIAEMLDRRREFGKESILFIDEIHRFNKSQQDALLPYLENGDFLFIGATTEYPHTSLNKALISRVSLIELKQLQVDDLTNILSRGVDDLKRTELQDYVEDLAKLSNGDARFALNQLARLAAFNSTELENKEHVLKELFEHARQYDRNANRHYDVISAFIKSIRGSDPDAALLYLAIMLDGGEDPEFIARRLMILASEDVGLANSQALQVTSNAHYVVKHIGMPEARITLAHATTFMALSPKSNSAYKAVDAALAFVQENPTIEVPGHLSNVSPEKKNYKYPHAYPGNWTEQRYLPKEANVQFYKPGTNGSEKMMVENWKHITKRS</sequence>
<evidence type="ECO:0000313" key="7">
    <source>
        <dbReference type="Proteomes" id="UP001324634"/>
    </source>
</evidence>
<keyword evidence="7" id="KW-1185">Reference proteome</keyword>
<dbReference type="Proteomes" id="UP001324634">
    <property type="component" value="Chromosome"/>
</dbReference>
<name>A0AAX4HLC8_9BACT</name>
<evidence type="ECO:0000256" key="4">
    <source>
        <dbReference type="ARBA" id="ARBA00022840"/>
    </source>
</evidence>
<dbReference type="AlphaFoldDB" id="A0AAX4HLC8"/>
<reference evidence="6 7" key="1">
    <citation type="submission" date="2023-11" db="EMBL/GenBank/DDBJ databases">
        <title>Peredibacter starrii A3.12.</title>
        <authorList>
            <person name="Mitchell R.J."/>
        </authorList>
    </citation>
    <scope>NUCLEOTIDE SEQUENCE [LARGE SCALE GENOMIC DNA]</scope>
    <source>
        <strain evidence="6 7">A3.12</strain>
    </source>
</reference>
<dbReference type="GO" id="GO:0005524">
    <property type="term" value="F:ATP binding"/>
    <property type="evidence" value="ECO:0007669"/>
    <property type="project" value="UniProtKB-KW"/>
</dbReference>
<evidence type="ECO:0000256" key="1">
    <source>
        <dbReference type="ARBA" id="ARBA00002393"/>
    </source>
</evidence>
<dbReference type="PANTHER" id="PTHR13779">
    <property type="entry name" value="WERNER HELICASE-INTERACTING PROTEIN 1 FAMILY MEMBER"/>
    <property type="match status" value="1"/>
</dbReference>
<dbReference type="RefSeq" id="WP_321392082.1">
    <property type="nucleotide sequence ID" value="NZ_CP139487.1"/>
</dbReference>